<keyword evidence="3" id="KW-1185">Reference proteome</keyword>
<evidence type="ECO:0000313" key="3">
    <source>
        <dbReference type="Proteomes" id="UP000006755"/>
    </source>
</evidence>
<reference evidence="2 3" key="1">
    <citation type="journal article" date="2012" name="J. Bacteriol.">
        <title>Genome Sequence of Gallaecimonas xiamenensis Type Strain 3-C-1.</title>
        <authorList>
            <person name="Lai Q."/>
            <person name="Wang L."/>
            <person name="Wang W."/>
            <person name="Shao Z."/>
        </authorList>
    </citation>
    <scope>NUCLEOTIDE SEQUENCE [LARGE SCALE GENOMIC DNA]</scope>
    <source>
        <strain evidence="2 3">3-C-1</strain>
    </source>
</reference>
<feature type="region of interest" description="Disordered" evidence="1">
    <location>
        <begin position="1"/>
        <end position="42"/>
    </location>
</feature>
<dbReference type="EMBL" id="AMRI01000001">
    <property type="protein sequence ID" value="EKE77866.1"/>
    <property type="molecule type" value="Genomic_DNA"/>
</dbReference>
<evidence type="ECO:0000313" key="2">
    <source>
        <dbReference type="EMBL" id="EKE77866.1"/>
    </source>
</evidence>
<sequence length="83" mass="8602">MNSTLSTTLNQRPLSWQEAAKPQGQALPAAESQATLQSQASTSDTLSLSADALAQSKAAKAQQQGLAPSKAISTYQHYAGLKG</sequence>
<feature type="compositionally biased region" description="Low complexity" evidence="1">
    <location>
        <begin position="29"/>
        <end position="42"/>
    </location>
</feature>
<comment type="caution">
    <text evidence="2">The sequence shown here is derived from an EMBL/GenBank/DDBJ whole genome shotgun (WGS) entry which is preliminary data.</text>
</comment>
<dbReference type="RefSeq" id="WP_008482141.1">
    <property type="nucleotide sequence ID" value="NZ_AMRI01000001.1"/>
</dbReference>
<organism evidence="2 3">
    <name type="scientific">Gallaecimonas xiamenensis 3-C-1</name>
    <dbReference type="NCBI Taxonomy" id="745411"/>
    <lineage>
        <taxon>Bacteria</taxon>
        <taxon>Pseudomonadati</taxon>
        <taxon>Pseudomonadota</taxon>
        <taxon>Gammaproteobacteria</taxon>
        <taxon>Enterobacterales</taxon>
        <taxon>Gallaecimonadaceae</taxon>
        <taxon>Gallaecimonas</taxon>
    </lineage>
</organism>
<proteinExistence type="predicted"/>
<protein>
    <submittedName>
        <fullName evidence="2">Uncharacterized protein</fullName>
    </submittedName>
</protein>
<gene>
    <name evidence="2" type="ORF">B3C1_00360</name>
</gene>
<evidence type="ECO:0000256" key="1">
    <source>
        <dbReference type="SAM" id="MobiDB-lite"/>
    </source>
</evidence>
<accession>K2J495</accession>
<feature type="compositionally biased region" description="Polar residues" evidence="1">
    <location>
        <begin position="1"/>
        <end position="14"/>
    </location>
</feature>
<dbReference type="AlphaFoldDB" id="K2J495"/>
<dbReference type="Proteomes" id="UP000006755">
    <property type="component" value="Unassembled WGS sequence"/>
</dbReference>
<name>K2J495_9GAMM</name>